<keyword evidence="4" id="KW-1185">Reference proteome</keyword>
<accession>A0AAD0YFR0</accession>
<dbReference type="Proteomes" id="UP000281741">
    <property type="component" value="Chromosome"/>
</dbReference>
<dbReference type="Proteomes" id="UP000274073">
    <property type="component" value="Chromosome"/>
</dbReference>
<protein>
    <submittedName>
        <fullName evidence="1">Uncharacterized protein</fullName>
    </submittedName>
</protein>
<dbReference type="EMBL" id="CP033912">
    <property type="protein sequence ID" value="AZA96726.1"/>
    <property type="molecule type" value="Genomic_DNA"/>
</dbReference>
<reference evidence="3 4" key="1">
    <citation type="submission" date="2018-11" db="EMBL/GenBank/DDBJ databases">
        <title>Proposal to divide the Flavobacteriaceae and reorganize its genera based on Amino Acid Identity values calculated from whole genome sequences.</title>
        <authorList>
            <person name="Nicholson A.C."/>
            <person name="Gulvik C.A."/>
            <person name="Whitney A.M."/>
            <person name="Humrighouse B.W."/>
            <person name="Bell M."/>
            <person name="Holmes B."/>
            <person name="Steigerwalt A.G."/>
            <person name="Villarma A."/>
            <person name="Sheth M."/>
            <person name="Batra D."/>
            <person name="Pryor J."/>
            <person name="Bernardet J.-F."/>
            <person name="Hugo C."/>
            <person name="Kampfer P."/>
            <person name="Newman J."/>
            <person name="McQuiston J.R."/>
        </authorList>
    </citation>
    <scope>NUCLEOTIDE SEQUENCE [LARGE SCALE GENOMIC DNA]</scope>
    <source>
        <strain evidence="1 3">G0207</strain>
        <strain evidence="2 4">H5143</strain>
    </source>
</reference>
<organism evidence="1 3">
    <name type="scientific">Chryseobacterium shandongense</name>
    <dbReference type="NCBI Taxonomy" id="1493872"/>
    <lineage>
        <taxon>Bacteria</taxon>
        <taxon>Pseudomonadati</taxon>
        <taxon>Bacteroidota</taxon>
        <taxon>Flavobacteriia</taxon>
        <taxon>Flavobacteriales</taxon>
        <taxon>Weeksellaceae</taxon>
        <taxon>Chryseobacterium group</taxon>
        <taxon>Chryseobacterium</taxon>
    </lineage>
</organism>
<gene>
    <name evidence="1" type="ORF">EG349_15865</name>
    <name evidence="2" type="ORF">EG353_14655</name>
</gene>
<dbReference type="EMBL" id="CP033915">
    <property type="protein sequence ID" value="AZA88165.1"/>
    <property type="molecule type" value="Genomic_DNA"/>
</dbReference>
<sequence length="250" mass="29502">MYFLFHSGYQNFKGLKIKPFLLIRLNCKVKKLSCKISLTTDILFAKRIDYAMATTEFSSNILKPILMKKIKLSLETSFWAIDEIVDPFKLINAFFNYCTVDIYKNTLSDIMLYVNKAEVCNKERPGDLFDFHTAVRSFIRGAYLLNFKTKRWEVKKAPKEWQIISQGSLSKEEYQNPFLVFEKAFECKTLEEFEFFLNEIVHVSLSPYKEQFDYDLITPHIHLVKMLDAAQIINERGIKKIKNKVNKKRE</sequence>
<evidence type="ECO:0000313" key="2">
    <source>
        <dbReference type="EMBL" id="AZA96726.1"/>
    </source>
</evidence>
<proteinExistence type="predicted"/>
<dbReference type="AlphaFoldDB" id="A0AAD0YFR0"/>
<evidence type="ECO:0000313" key="3">
    <source>
        <dbReference type="Proteomes" id="UP000274073"/>
    </source>
</evidence>
<evidence type="ECO:0000313" key="1">
    <source>
        <dbReference type="EMBL" id="AZA88165.1"/>
    </source>
</evidence>
<evidence type="ECO:0000313" key="4">
    <source>
        <dbReference type="Proteomes" id="UP000281741"/>
    </source>
</evidence>
<name>A0AAD0YFR0_9FLAO</name>